<dbReference type="EMBL" id="JACHNY010000009">
    <property type="protein sequence ID" value="MBB4619401.1"/>
    <property type="molecule type" value="Genomic_DNA"/>
</dbReference>
<comment type="caution">
    <text evidence="2">The sequence shown here is derived from an EMBL/GenBank/DDBJ whole genome shotgun (WGS) entry which is preliminary data.</text>
</comment>
<gene>
    <name evidence="2" type="ORF">GGQ96_003554</name>
</gene>
<sequence>MAELNFSGAGYSRFDHQQCGEVGHRHAAAYQSAAPFPHIVIDDFLDKDMLRDVAHHYPSTDGRTFFDRSQERFKFQFGPDAISHPATLNLLAELNSLAFISFLEKMTGISGLIPDPYFSGGGLHLTRSGGHLGVHADFNIHSQLKLERRLNLLVYLNDDWNPEFGGELELWDTKMTKCEVSVAPMLGRAVVFSTTLDSYHGQPNPLTCPPDRDRRSIATYYYTAFTEGLDAVPQRTTNFRSRPGTTDKKDRQVAMNHLITDWVPLRLQHYARKLNRFQ</sequence>
<dbReference type="InterPro" id="IPR044862">
    <property type="entry name" value="Pro_4_hyd_alph_FE2OG_OXY"/>
</dbReference>
<proteinExistence type="predicted"/>
<evidence type="ECO:0000313" key="2">
    <source>
        <dbReference type="EMBL" id="MBB4619401.1"/>
    </source>
</evidence>
<dbReference type="Pfam" id="PF13640">
    <property type="entry name" value="2OG-FeII_Oxy_3"/>
    <property type="match status" value="1"/>
</dbReference>
<dbReference type="Proteomes" id="UP000574769">
    <property type="component" value="Unassembled WGS sequence"/>
</dbReference>
<organism evidence="2 3">
    <name type="scientific">Sphingomonas abaci</name>
    <dbReference type="NCBI Taxonomy" id="237611"/>
    <lineage>
        <taxon>Bacteria</taxon>
        <taxon>Pseudomonadati</taxon>
        <taxon>Pseudomonadota</taxon>
        <taxon>Alphaproteobacteria</taxon>
        <taxon>Sphingomonadales</taxon>
        <taxon>Sphingomonadaceae</taxon>
        <taxon>Sphingomonas</taxon>
    </lineage>
</organism>
<name>A0A7W7ALQ6_9SPHN</name>
<reference evidence="2 3" key="1">
    <citation type="submission" date="2020-08" db="EMBL/GenBank/DDBJ databases">
        <title>Genomic Encyclopedia of Type Strains, Phase IV (KMG-IV): sequencing the most valuable type-strain genomes for metagenomic binning, comparative biology and taxonomic classification.</title>
        <authorList>
            <person name="Goeker M."/>
        </authorList>
    </citation>
    <scope>NUCLEOTIDE SEQUENCE [LARGE SCALE GENOMIC DNA]</scope>
    <source>
        <strain evidence="2 3">DSM 15867</strain>
    </source>
</reference>
<dbReference type="AlphaFoldDB" id="A0A7W7ALQ6"/>
<keyword evidence="3" id="KW-1185">Reference proteome</keyword>
<dbReference type="Gene3D" id="2.60.120.620">
    <property type="entry name" value="q2cbj1_9rhob like domain"/>
    <property type="match status" value="1"/>
</dbReference>
<protein>
    <recommendedName>
        <fullName evidence="1">Prolyl 4-hydroxylase alpha subunit Fe(2+) 2OG dioxygenase domain-containing protein</fullName>
    </recommendedName>
</protein>
<evidence type="ECO:0000313" key="3">
    <source>
        <dbReference type="Proteomes" id="UP000574769"/>
    </source>
</evidence>
<dbReference type="RefSeq" id="WP_343059105.1">
    <property type="nucleotide sequence ID" value="NZ_JACHNY010000009.1"/>
</dbReference>
<feature type="domain" description="Prolyl 4-hydroxylase alpha subunit Fe(2+) 2OG dioxygenase" evidence="1">
    <location>
        <begin position="125"/>
        <end position="222"/>
    </location>
</feature>
<accession>A0A7W7ALQ6</accession>
<evidence type="ECO:0000259" key="1">
    <source>
        <dbReference type="Pfam" id="PF13640"/>
    </source>
</evidence>